<accession>A0A158JUR4</accession>
<evidence type="ECO:0000313" key="2">
    <source>
        <dbReference type="Proteomes" id="UP000054740"/>
    </source>
</evidence>
<evidence type="ECO:0000313" key="1">
    <source>
        <dbReference type="EMBL" id="SAL72030.1"/>
    </source>
</evidence>
<organism evidence="1 2">
    <name type="scientific">Caballeronia cordobensis</name>
    <name type="common">Burkholderia cordobensis</name>
    <dbReference type="NCBI Taxonomy" id="1353886"/>
    <lineage>
        <taxon>Bacteria</taxon>
        <taxon>Pseudomonadati</taxon>
        <taxon>Pseudomonadota</taxon>
        <taxon>Betaproteobacteria</taxon>
        <taxon>Burkholderiales</taxon>
        <taxon>Burkholderiaceae</taxon>
        <taxon>Caballeronia</taxon>
    </lineage>
</organism>
<protein>
    <submittedName>
        <fullName evidence="1">Uncharacterized protein</fullName>
    </submittedName>
</protein>
<name>A0A158JUR4_CABCO</name>
<sequence length="145" mass="16921">MHREEQHVFIGCKTQQLCAQQRPVLKIERAGGFDLREAAHLRIIGKCNQRQRDPQLRSDALHSLTVVLRERCSQALMTRHERIQGILECRYIERSAQTHGDRNVIGGLSGIELFEEPQTFLCKRQRQLRRTRHRLQGRQGAGFTR</sequence>
<dbReference type="EMBL" id="FCNY02000043">
    <property type="protein sequence ID" value="SAL72030.1"/>
    <property type="molecule type" value="Genomic_DNA"/>
</dbReference>
<keyword evidence="2" id="KW-1185">Reference proteome</keyword>
<dbReference type="AlphaFoldDB" id="A0A158JUR4"/>
<dbReference type="Proteomes" id="UP000054740">
    <property type="component" value="Unassembled WGS sequence"/>
</dbReference>
<gene>
    <name evidence="1" type="ORF">AWB70_07466</name>
</gene>
<proteinExistence type="predicted"/>
<reference evidence="2" key="1">
    <citation type="submission" date="2016-01" db="EMBL/GenBank/DDBJ databases">
        <authorList>
            <person name="Peeters C."/>
        </authorList>
    </citation>
    <scope>NUCLEOTIDE SEQUENCE [LARGE SCALE GENOMIC DNA]</scope>
</reference>